<evidence type="ECO:0000256" key="2">
    <source>
        <dbReference type="ARBA" id="ARBA00023274"/>
    </source>
</evidence>
<dbReference type="PANTHER" id="PTHR33280:SF1">
    <property type="entry name" value="LARGE RIBOSOMAL SUBUNIT PROTEIN BL31C"/>
    <property type="match status" value="1"/>
</dbReference>
<dbReference type="STRING" id="1408416.GCA_000702765_01232"/>
<sequence length="84" mass="9633">MKQGIHPKTRLVIFQDAQTNKQFLIESSINTKETGVYEKDGQTYPLVKLEVTSDTHPFYTGQQTFVAQAGQVDKFNKRLQKSQK</sequence>
<dbReference type="PANTHER" id="PTHR33280">
    <property type="entry name" value="50S RIBOSOMAL PROTEIN L31, CHLOROPLASTIC"/>
    <property type="match status" value="1"/>
</dbReference>
<proteinExistence type="inferred from homology"/>
<evidence type="ECO:0000256" key="1">
    <source>
        <dbReference type="ARBA" id="ARBA00022980"/>
    </source>
</evidence>
<dbReference type="Proteomes" id="UP000290909">
    <property type="component" value="Chromosome"/>
</dbReference>
<dbReference type="GO" id="GO:0005840">
    <property type="term" value="C:ribosome"/>
    <property type="evidence" value="ECO:0007669"/>
    <property type="project" value="UniProtKB-KW"/>
</dbReference>
<dbReference type="Pfam" id="PF01197">
    <property type="entry name" value="Ribosomal_L31"/>
    <property type="match status" value="1"/>
</dbReference>
<dbReference type="KEGG" id="ahk:NCTC10172_01039"/>
<evidence type="ECO:0000313" key="4">
    <source>
        <dbReference type="EMBL" id="VEU82992.1"/>
    </source>
</evidence>
<dbReference type="InterPro" id="IPR042105">
    <property type="entry name" value="Ribosomal_bL31_sf"/>
</dbReference>
<reference evidence="4 5" key="1">
    <citation type="submission" date="2019-01" db="EMBL/GenBank/DDBJ databases">
        <authorList>
            <consortium name="Pathogen Informatics"/>
        </authorList>
    </citation>
    <scope>NUCLEOTIDE SEQUENCE [LARGE SCALE GENOMIC DNA]</scope>
    <source>
        <strain evidence="4 5">NCTC10172</strain>
    </source>
</reference>
<keyword evidence="1 3" id="KW-0689">Ribosomal protein</keyword>
<protein>
    <recommendedName>
        <fullName evidence="3">50S ribosomal protein L31</fullName>
    </recommendedName>
</protein>
<dbReference type="RefSeq" id="WP_035369935.1">
    <property type="nucleotide sequence ID" value="NZ_LR215050.1"/>
</dbReference>
<dbReference type="PROSITE" id="PS01143">
    <property type="entry name" value="RIBOSOMAL_L31"/>
    <property type="match status" value="1"/>
</dbReference>
<dbReference type="AlphaFoldDB" id="A0A449BKP1"/>
<name>A0A449BKP1_9MOLU</name>
<gene>
    <name evidence="4" type="primary">rpmE</name>
    <name evidence="4" type="ORF">NCTC10172_01039</name>
</gene>
<evidence type="ECO:0000256" key="3">
    <source>
        <dbReference type="RuleBase" id="RU000564"/>
    </source>
</evidence>
<dbReference type="NCBIfam" id="NF002462">
    <property type="entry name" value="PRK01678.1"/>
    <property type="match status" value="1"/>
</dbReference>
<dbReference type="InterPro" id="IPR034704">
    <property type="entry name" value="Ribosomal_bL28/bL31-like_sf"/>
</dbReference>
<dbReference type="PRINTS" id="PR01249">
    <property type="entry name" value="RIBOSOMALL31"/>
</dbReference>
<dbReference type="Gene3D" id="4.10.830.30">
    <property type="entry name" value="Ribosomal protein L31"/>
    <property type="match status" value="1"/>
</dbReference>
<dbReference type="InterPro" id="IPR002150">
    <property type="entry name" value="Ribosomal_bL31"/>
</dbReference>
<comment type="similarity">
    <text evidence="3">Belongs to the bacterial ribosomal protein bL31 family.</text>
</comment>
<dbReference type="GO" id="GO:0006412">
    <property type="term" value="P:translation"/>
    <property type="evidence" value="ECO:0007669"/>
    <property type="project" value="InterPro"/>
</dbReference>
<keyword evidence="2 3" id="KW-0687">Ribonucleoprotein</keyword>
<dbReference type="SUPFAM" id="SSF143800">
    <property type="entry name" value="L28p-like"/>
    <property type="match status" value="1"/>
</dbReference>
<dbReference type="NCBIfam" id="TIGR00105">
    <property type="entry name" value="L31"/>
    <property type="match status" value="1"/>
</dbReference>
<dbReference type="EMBL" id="LR215050">
    <property type="protein sequence ID" value="VEU82992.1"/>
    <property type="molecule type" value="Genomic_DNA"/>
</dbReference>
<keyword evidence="5" id="KW-1185">Reference proteome</keyword>
<organism evidence="4 5">
    <name type="scientific">Acholeplasma hippikon</name>
    <dbReference type="NCBI Taxonomy" id="264636"/>
    <lineage>
        <taxon>Bacteria</taxon>
        <taxon>Bacillati</taxon>
        <taxon>Mycoplasmatota</taxon>
        <taxon>Mollicutes</taxon>
        <taxon>Acholeplasmatales</taxon>
        <taxon>Acholeplasmataceae</taxon>
        <taxon>Acholeplasma</taxon>
    </lineage>
</organism>
<dbReference type="InterPro" id="IPR027493">
    <property type="entry name" value="Ribosomal_bL31_B"/>
</dbReference>
<dbReference type="GO" id="GO:0003735">
    <property type="term" value="F:structural constituent of ribosome"/>
    <property type="evidence" value="ECO:0007669"/>
    <property type="project" value="InterPro"/>
</dbReference>
<evidence type="ECO:0000313" key="5">
    <source>
        <dbReference type="Proteomes" id="UP000290909"/>
    </source>
</evidence>
<accession>A0A449BKP1</accession>
<dbReference type="GO" id="GO:1990904">
    <property type="term" value="C:ribonucleoprotein complex"/>
    <property type="evidence" value="ECO:0007669"/>
    <property type="project" value="UniProtKB-KW"/>
</dbReference>